<reference evidence="2" key="1">
    <citation type="submission" date="2021-02" db="EMBL/GenBank/DDBJ databases">
        <authorList>
            <person name="Dougan E. K."/>
            <person name="Rhodes N."/>
            <person name="Thang M."/>
            <person name="Chan C."/>
        </authorList>
    </citation>
    <scope>NUCLEOTIDE SEQUENCE</scope>
</reference>
<dbReference type="Pfam" id="PF00856">
    <property type="entry name" value="SET"/>
    <property type="match status" value="1"/>
</dbReference>
<protein>
    <recommendedName>
        <fullName evidence="1">SET domain-containing protein</fullName>
    </recommendedName>
</protein>
<sequence>EAFRLLMIQPPFRLPEQQALELLGPSTACPLLEVDPDLAPVLTPRGDLGMVALKVLPAGRLLLREVPLASTRCDPEDSSYNMLLLLANTARDFDHLKVVSYGLMPRGAVPRAEHLNAEVQSVFTDIIDGLREMVALVRSTKSEKRTVEALRMAFSDLTEADARDIGTALSCFCRKHSGDQQVEEQADAELLRLTVVFLLNSFGSSQDEIRLCRFCALFNHSCEPCAMPEWESRGEQPRVVGMRLMRAVAAGEEITFTYVPLHQNPTAWPLSRRQAFLSKTFAFSCNCSRCLRERRADEGQLEPDPCCSGPAQSWPPSYHLRWEACRPPACVLLMVIDLSTVWPLVAESLESSVSPDVVRLRVAGGEGEESCREAELRLPARAKPQWEAQACLFPKRQQLQLRLFAEAGLEAAEMPTTFK</sequence>
<proteinExistence type="predicted"/>
<gene>
    <name evidence="2" type="ORF">PGLA1383_LOCUS34775</name>
</gene>
<dbReference type="Proteomes" id="UP000654075">
    <property type="component" value="Unassembled WGS sequence"/>
</dbReference>
<organism evidence="2 3">
    <name type="scientific">Polarella glacialis</name>
    <name type="common">Dinoflagellate</name>
    <dbReference type="NCBI Taxonomy" id="89957"/>
    <lineage>
        <taxon>Eukaryota</taxon>
        <taxon>Sar</taxon>
        <taxon>Alveolata</taxon>
        <taxon>Dinophyceae</taxon>
        <taxon>Suessiales</taxon>
        <taxon>Suessiaceae</taxon>
        <taxon>Polarella</taxon>
    </lineage>
</organism>
<evidence type="ECO:0000313" key="2">
    <source>
        <dbReference type="EMBL" id="CAE8617111.1"/>
    </source>
</evidence>
<dbReference type="InterPro" id="IPR050869">
    <property type="entry name" value="H3K4_H4K5_MeTrfase"/>
</dbReference>
<dbReference type="SUPFAM" id="SSF82199">
    <property type="entry name" value="SET domain"/>
    <property type="match status" value="1"/>
</dbReference>
<feature type="non-terminal residue" evidence="2">
    <location>
        <position position="419"/>
    </location>
</feature>
<dbReference type="GO" id="GO:0005634">
    <property type="term" value="C:nucleus"/>
    <property type="evidence" value="ECO:0007669"/>
    <property type="project" value="TreeGrafter"/>
</dbReference>
<dbReference type="OrthoDB" id="265717at2759"/>
<name>A0A813FXR2_POLGL</name>
<dbReference type="PANTHER" id="PTHR12197:SF251">
    <property type="entry name" value="EG:BACR7C10.4 PROTEIN"/>
    <property type="match status" value="1"/>
</dbReference>
<accession>A0A813FXR2</accession>
<dbReference type="InterPro" id="IPR001214">
    <property type="entry name" value="SET_dom"/>
</dbReference>
<dbReference type="PANTHER" id="PTHR12197">
    <property type="entry name" value="HISTONE-LYSINE N-METHYLTRANSFERASE SMYD"/>
    <property type="match status" value="1"/>
</dbReference>
<dbReference type="InterPro" id="IPR046341">
    <property type="entry name" value="SET_dom_sf"/>
</dbReference>
<keyword evidence="3" id="KW-1185">Reference proteome</keyword>
<dbReference type="CDD" id="cd20071">
    <property type="entry name" value="SET_SMYD"/>
    <property type="match status" value="1"/>
</dbReference>
<dbReference type="Gene3D" id="2.170.270.10">
    <property type="entry name" value="SET domain"/>
    <property type="match status" value="1"/>
</dbReference>
<dbReference type="EMBL" id="CAJNNV010026062">
    <property type="protein sequence ID" value="CAE8617111.1"/>
    <property type="molecule type" value="Genomic_DNA"/>
</dbReference>
<dbReference type="PROSITE" id="PS50280">
    <property type="entry name" value="SET"/>
    <property type="match status" value="1"/>
</dbReference>
<evidence type="ECO:0000259" key="1">
    <source>
        <dbReference type="PROSITE" id="PS50280"/>
    </source>
</evidence>
<feature type="domain" description="SET" evidence="1">
    <location>
        <begin position="30"/>
        <end position="259"/>
    </location>
</feature>
<comment type="caution">
    <text evidence="2">The sequence shown here is derived from an EMBL/GenBank/DDBJ whole genome shotgun (WGS) entry which is preliminary data.</text>
</comment>
<dbReference type="AlphaFoldDB" id="A0A813FXR2"/>
<evidence type="ECO:0000313" key="3">
    <source>
        <dbReference type="Proteomes" id="UP000654075"/>
    </source>
</evidence>